<proteinExistence type="predicted"/>
<protein>
    <recommendedName>
        <fullName evidence="3">Tetratricopeptide repeat protein</fullName>
    </recommendedName>
</protein>
<gene>
    <name evidence="1" type="ORF">CKY47_27455</name>
</gene>
<name>A0ABU0X7G7_9PSEU</name>
<keyword evidence="2" id="KW-1185">Reference proteome</keyword>
<dbReference type="Proteomes" id="UP001225605">
    <property type="component" value="Unassembled WGS sequence"/>
</dbReference>
<dbReference type="SUPFAM" id="SSF48452">
    <property type="entry name" value="TPR-like"/>
    <property type="match status" value="1"/>
</dbReference>
<reference evidence="1 2" key="1">
    <citation type="submission" date="2017-06" db="EMBL/GenBank/DDBJ databases">
        <title>Cultured bacterium strain Saccharothrix yanglingensis Hhs.015.</title>
        <authorList>
            <person name="Xia Y."/>
        </authorList>
    </citation>
    <scope>NUCLEOTIDE SEQUENCE [LARGE SCALE GENOMIC DNA]</scope>
    <source>
        <strain evidence="1 2">Hhs.015</strain>
    </source>
</reference>
<dbReference type="Gene3D" id="1.25.40.10">
    <property type="entry name" value="Tetratricopeptide repeat domain"/>
    <property type="match status" value="1"/>
</dbReference>
<evidence type="ECO:0000313" key="1">
    <source>
        <dbReference type="EMBL" id="MDQ2587658.1"/>
    </source>
</evidence>
<dbReference type="RefSeq" id="WP_306749263.1">
    <property type="nucleotide sequence ID" value="NZ_NSDM01000013.1"/>
</dbReference>
<dbReference type="InterPro" id="IPR011990">
    <property type="entry name" value="TPR-like_helical_dom_sf"/>
</dbReference>
<evidence type="ECO:0008006" key="3">
    <source>
        <dbReference type="Google" id="ProtNLM"/>
    </source>
</evidence>
<evidence type="ECO:0000313" key="2">
    <source>
        <dbReference type="Proteomes" id="UP001225605"/>
    </source>
</evidence>
<comment type="caution">
    <text evidence="1">The sequence shown here is derived from an EMBL/GenBank/DDBJ whole genome shotgun (WGS) entry which is preliminary data.</text>
</comment>
<sequence>MAEGDVSAAIGVVGGLWASGAVPHDLTLELADRFPTSEEVSALLGFAADRHVARGELVAATELGRRRVGVWRARCQEEPSPDNLDGHLGALDALAVVYLARNLPGQVVGCLAEVADWQVSHGHRIGVAWAYREMGAVALRAGDLPSAIRRLTRADEVYGEHADDPDARCERAGCRVLLGRAARARGDDAGARGWFTAALPDLDGDAATEVHALLWAMEVGSPLPEPVAVGAGEFGRPDRPPAHG</sequence>
<accession>A0ABU0X7G7</accession>
<organism evidence="1 2">
    <name type="scientific">Saccharothrix yanglingensis</name>
    <dbReference type="NCBI Taxonomy" id="659496"/>
    <lineage>
        <taxon>Bacteria</taxon>
        <taxon>Bacillati</taxon>
        <taxon>Actinomycetota</taxon>
        <taxon>Actinomycetes</taxon>
        <taxon>Pseudonocardiales</taxon>
        <taxon>Pseudonocardiaceae</taxon>
        <taxon>Saccharothrix</taxon>
    </lineage>
</organism>
<dbReference type="EMBL" id="NSDM01000013">
    <property type="protein sequence ID" value="MDQ2587658.1"/>
    <property type="molecule type" value="Genomic_DNA"/>
</dbReference>